<dbReference type="Proteomes" id="UP000297720">
    <property type="component" value="Unassembled WGS sequence"/>
</dbReference>
<evidence type="ECO:0000313" key="1">
    <source>
        <dbReference type="EMBL" id="TFF73684.1"/>
    </source>
</evidence>
<dbReference type="Proteomes" id="UP000297914">
    <property type="component" value="Unassembled WGS sequence"/>
</dbReference>
<reference evidence="2 4" key="1">
    <citation type="submission" date="2018-06" db="EMBL/GenBank/DDBJ databases">
        <title>Occurrence of a novel blaKPC-2- and qnrS2- harbouring IncP6 plasmid from Aeromonas taiwanensis isolates recovered from the river sediments.</title>
        <authorList>
            <person name="Zheng B."/>
            <person name="Yu X."/>
            <person name="Xiao Y."/>
        </authorList>
    </citation>
    <scope>NUCLEOTIDE SEQUENCE [LARGE SCALE GENOMIC DNA]</scope>
    <source>
        <strain evidence="1 3">1713</strain>
        <strain evidence="2 4">198</strain>
    </source>
</reference>
<organism evidence="2 4">
    <name type="scientific">Aeromonas taiwanensis</name>
    <dbReference type="NCBI Taxonomy" id="633417"/>
    <lineage>
        <taxon>Bacteria</taxon>
        <taxon>Pseudomonadati</taxon>
        <taxon>Pseudomonadota</taxon>
        <taxon>Gammaproteobacteria</taxon>
        <taxon>Aeromonadales</taxon>
        <taxon>Aeromonadaceae</taxon>
        <taxon>Aeromonas</taxon>
    </lineage>
</organism>
<keyword evidence="3" id="KW-1185">Reference proteome</keyword>
<evidence type="ECO:0000313" key="3">
    <source>
        <dbReference type="Proteomes" id="UP000297720"/>
    </source>
</evidence>
<dbReference type="EMBL" id="QORK01000032">
    <property type="protein sequence ID" value="TFF77692.1"/>
    <property type="molecule type" value="Genomic_DNA"/>
</dbReference>
<name>A0A5F0K8L8_9GAMM</name>
<comment type="caution">
    <text evidence="2">The sequence shown here is derived from an EMBL/GenBank/DDBJ whole genome shotgun (WGS) entry which is preliminary data.</text>
</comment>
<evidence type="ECO:0000313" key="2">
    <source>
        <dbReference type="EMBL" id="TFF77692.1"/>
    </source>
</evidence>
<sequence length="74" mass="8173">MAKGIWESRPTAKAKGKRTLPRCACLLAGARRRTDAVAYRPALIPVAALQRTDGDLSGCPLGWSDYPCMAQWYY</sequence>
<dbReference type="EMBL" id="QORL01000032">
    <property type="protein sequence ID" value="TFF73684.1"/>
    <property type="molecule type" value="Genomic_DNA"/>
</dbReference>
<dbReference type="AlphaFoldDB" id="A0A5F0K8L8"/>
<accession>A0A5F0K8L8</accession>
<evidence type="ECO:0000313" key="4">
    <source>
        <dbReference type="Proteomes" id="UP000297914"/>
    </source>
</evidence>
<gene>
    <name evidence="1" type="ORF">DRM93_14395</name>
    <name evidence="2" type="ORF">DRM94_14395</name>
</gene>
<protein>
    <submittedName>
        <fullName evidence="2">Uncharacterized protein</fullName>
    </submittedName>
</protein>
<proteinExistence type="predicted"/>